<dbReference type="InParanoid" id="A0A7N2LAP8"/>
<dbReference type="InterPro" id="IPR050549">
    <property type="entry name" value="MFS_Trehalose_Transporter"/>
</dbReference>
<comment type="similarity">
    <text evidence="2">Belongs to the major facilitator superfamily. Sugar transporter (TC 2.A.1.1) family.</text>
</comment>
<dbReference type="EMBL" id="LRBV02000003">
    <property type="status" value="NOT_ANNOTATED_CDS"/>
    <property type="molecule type" value="Genomic_DNA"/>
</dbReference>
<evidence type="ECO:0000256" key="7">
    <source>
        <dbReference type="SAM" id="MobiDB-lite"/>
    </source>
</evidence>
<proteinExistence type="inferred from homology"/>
<dbReference type="PANTHER" id="PTHR48021">
    <property type="match status" value="1"/>
</dbReference>
<dbReference type="InterPro" id="IPR005828">
    <property type="entry name" value="MFS_sugar_transport-like"/>
</dbReference>
<accession>A0A7N2LAP8</accession>
<reference evidence="8 9" key="1">
    <citation type="journal article" date="2016" name="G3 (Bethesda)">
        <title>First Draft Assembly and Annotation of the Genome of a California Endemic Oak Quercus lobata Nee (Fagaceae).</title>
        <authorList>
            <person name="Sork V.L."/>
            <person name="Fitz-Gibbon S.T."/>
            <person name="Puiu D."/>
            <person name="Crepeau M."/>
            <person name="Gugger P.F."/>
            <person name="Sherman R."/>
            <person name="Stevens K."/>
            <person name="Langley C.H."/>
            <person name="Pellegrini M."/>
            <person name="Salzberg S.L."/>
        </authorList>
    </citation>
    <scope>NUCLEOTIDE SEQUENCE [LARGE SCALE GENOMIC DNA]</scope>
    <source>
        <strain evidence="8 9">cv. SW786</strain>
    </source>
</reference>
<evidence type="ECO:0000256" key="2">
    <source>
        <dbReference type="ARBA" id="ARBA00010992"/>
    </source>
</evidence>
<keyword evidence="3" id="KW-0813">Transport</keyword>
<dbReference type="SUPFAM" id="SSF103473">
    <property type="entry name" value="MFS general substrate transporter"/>
    <property type="match status" value="1"/>
</dbReference>
<evidence type="ECO:0000256" key="3">
    <source>
        <dbReference type="ARBA" id="ARBA00022597"/>
    </source>
</evidence>
<evidence type="ECO:0000256" key="5">
    <source>
        <dbReference type="ARBA" id="ARBA00022989"/>
    </source>
</evidence>
<evidence type="ECO:0000256" key="6">
    <source>
        <dbReference type="ARBA" id="ARBA00023136"/>
    </source>
</evidence>
<dbReference type="PANTHER" id="PTHR48021:SF25">
    <property type="entry name" value="SUGAR TRANSPORTER ERD6-LIKE 5"/>
    <property type="match status" value="1"/>
</dbReference>
<evidence type="ECO:0000313" key="8">
    <source>
        <dbReference type="EnsemblPlants" id="QL03p074339:mrna"/>
    </source>
</evidence>
<dbReference type="Gene3D" id="1.20.1250.20">
    <property type="entry name" value="MFS general substrate transporter like domains"/>
    <property type="match status" value="1"/>
</dbReference>
<evidence type="ECO:0000256" key="4">
    <source>
        <dbReference type="ARBA" id="ARBA00022692"/>
    </source>
</evidence>
<dbReference type="GO" id="GO:0016020">
    <property type="term" value="C:membrane"/>
    <property type="evidence" value="ECO:0007669"/>
    <property type="project" value="UniProtKB-SubCell"/>
</dbReference>
<evidence type="ECO:0000256" key="1">
    <source>
        <dbReference type="ARBA" id="ARBA00004370"/>
    </source>
</evidence>
<name>A0A7N2LAP8_QUELO</name>
<keyword evidence="6" id="KW-0472">Membrane</keyword>
<evidence type="ECO:0000313" key="9">
    <source>
        <dbReference type="Proteomes" id="UP000594261"/>
    </source>
</evidence>
<dbReference type="InterPro" id="IPR036259">
    <property type="entry name" value="MFS_trans_sf"/>
</dbReference>
<dbReference type="EnsemblPlants" id="QL03p074339:mrna">
    <property type="protein sequence ID" value="QL03p074339:mrna"/>
    <property type="gene ID" value="QL03p074339"/>
</dbReference>
<sequence length="325" mass="35069">MKFLVPQSETSKSSKNNLPSISINTNMSSRTSALIAPLLLFFWLAGELRDEAAVGRASAGTASVSLRDGESEPDSLREDDFISDISYRHQGYSWKPSDFGTLVLCLDYCIRLQVYDSMEFSSCGDHLGGANNSGCDDGGESQSGSSSATGVVVLSTLVAVSGSYVFGTAVGYSSPAQSGIMDDLGLTVAEGAWWLDLGRLLVGCGMGLLSYVVPIYLAEITPKNHQVGFTIVHQVRQKSHEYGNCVSHCPDSLVYLLIATHIVNDLLWRIVYISNWSFCELANFGSNWNITMSSTTSWSILHSRISKMAGFSGSIGTIAMVIVQH</sequence>
<keyword evidence="4" id="KW-0812">Transmembrane</keyword>
<feature type="compositionally biased region" description="Polar residues" evidence="7">
    <location>
        <begin position="7"/>
        <end position="20"/>
    </location>
</feature>
<dbReference type="AlphaFoldDB" id="A0A7N2LAP8"/>
<keyword evidence="5" id="KW-1133">Transmembrane helix</keyword>
<dbReference type="Proteomes" id="UP000594261">
    <property type="component" value="Chromosome 3"/>
</dbReference>
<organism evidence="8 9">
    <name type="scientific">Quercus lobata</name>
    <name type="common">Valley oak</name>
    <dbReference type="NCBI Taxonomy" id="97700"/>
    <lineage>
        <taxon>Eukaryota</taxon>
        <taxon>Viridiplantae</taxon>
        <taxon>Streptophyta</taxon>
        <taxon>Embryophyta</taxon>
        <taxon>Tracheophyta</taxon>
        <taxon>Spermatophyta</taxon>
        <taxon>Magnoliopsida</taxon>
        <taxon>eudicotyledons</taxon>
        <taxon>Gunneridae</taxon>
        <taxon>Pentapetalae</taxon>
        <taxon>rosids</taxon>
        <taxon>fabids</taxon>
        <taxon>Fagales</taxon>
        <taxon>Fagaceae</taxon>
        <taxon>Quercus</taxon>
    </lineage>
</organism>
<feature type="region of interest" description="Disordered" evidence="7">
    <location>
        <begin position="1"/>
        <end position="20"/>
    </location>
</feature>
<keyword evidence="3" id="KW-0762">Sugar transport</keyword>
<dbReference type="Pfam" id="PF00083">
    <property type="entry name" value="Sugar_tr"/>
    <property type="match status" value="1"/>
</dbReference>
<evidence type="ECO:0008006" key="10">
    <source>
        <dbReference type="Google" id="ProtNLM"/>
    </source>
</evidence>
<dbReference type="GO" id="GO:0022857">
    <property type="term" value="F:transmembrane transporter activity"/>
    <property type="evidence" value="ECO:0007669"/>
    <property type="project" value="InterPro"/>
</dbReference>
<keyword evidence="9" id="KW-1185">Reference proteome</keyword>
<dbReference type="Gramene" id="QL03p074339:mrna">
    <property type="protein sequence ID" value="QL03p074339:mrna"/>
    <property type="gene ID" value="QL03p074339"/>
</dbReference>
<comment type="subcellular location">
    <subcellularLocation>
        <location evidence="1">Membrane</location>
    </subcellularLocation>
</comment>
<reference evidence="8" key="2">
    <citation type="submission" date="2021-01" db="UniProtKB">
        <authorList>
            <consortium name="EnsemblPlants"/>
        </authorList>
    </citation>
    <scope>IDENTIFICATION</scope>
</reference>
<protein>
    <recommendedName>
        <fullName evidence="10">Major facilitator superfamily (MFS) profile domain-containing protein</fullName>
    </recommendedName>
</protein>